<dbReference type="GO" id="GO:0005737">
    <property type="term" value="C:cytoplasm"/>
    <property type="evidence" value="ECO:0007669"/>
    <property type="project" value="UniProtKB-SubCell"/>
</dbReference>
<dbReference type="InterPro" id="IPR013221">
    <property type="entry name" value="Mur_ligase_cen"/>
</dbReference>
<dbReference type="SUPFAM" id="SSF53623">
    <property type="entry name" value="MurD-like peptide ligases, catalytic domain"/>
    <property type="match status" value="1"/>
</dbReference>
<dbReference type="EC" id="6.3.2.9" evidence="5 17"/>
<dbReference type="Pfam" id="PF21799">
    <property type="entry name" value="MurD-like_N"/>
    <property type="match status" value="1"/>
</dbReference>
<evidence type="ECO:0000256" key="15">
    <source>
        <dbReference type="ARBA" id="ARBA00032324"/>
    </source>
</evidence>
<dbReference type="GO" id="GO:0008360">
    <property type="term" value="P:regulation of cell shape"/>
    <property type="evidence" value="ECO:0007669"/>
    <property type="project" value="UniProtKB-KW"/>
</dbReference>
<dbReference type="SUPFAM" id="SSF53244">
    <property type="entry name" value="MurD-like peptide ligases, peptide-binding domain"/>
    <property type="match status" value="1"/>
</dbReference>
<feature type="domain" description="Mur ligase central" evidence="20">
    <location>
        <begin position="108"/>
        <end position="286"/>
    </location>
</feature>
<evidence type="ECO:0000256" key="2">
    <source>
        <dbReference type="ARBA" id="ARBA00004496"/>
    </source>
</evidence>
<keyword evidence="17 18" id="KW-0131">Cell cycle</keyword>
<keyword evidence="12 17" id="KW-0573">Peptidoglycan synthesis</keyword>
<keyword evidence="11 17" id="KW-0133">Cell shape</keyword>
<sequence>MSEKILVVGLGMSGIAVSKVLNSIGYEVLVYDDKPYDQIEGIDKLQNLPITRVMGDPLSYINEINCIVVSPGVPLDKEFIVKAIDRDIEVISEIELAYRISKAPIIAITGTNGKTTTTALTGEIFKNAGLKTRVSGNIGKPLIYDCYEADDDEIIIAEISSFQLETIRYFHPHISAILNITPDHLDRHKTMENYIYIKSKIFMNQDTSDFAILNFDDPNTWGLHDKINARLVPFSRRERLKDGLYIDGEHIISNIDNSMEKIIDINEIFIPGKHNLENALAACAIAKSWGINNDTIKYTLKTFKGVEHRIEFVDEINGIKFINDSKGTNPDAAIKAIEAIKGDIILIAGGYDKGNDYYDFIQSFDDKVRYLILIGATADKIEKQATSMGYTNVVRAQTLKEAVDKAYQLAKREDTVLLSPACASWDMFSNFEERGKLFKSYVKALRG</sequence>
<evidence type="ECO:0000256" key="14">
    <source>
        <dbReference type="ARBA" id="ARBA00030398"/>
    </source>
</evidence>
<evidence type="ECO:0000256" key="6">
    <source>
        <dbReference type="ARBA" id="ARBA00015655"/>
    </source>
</evidence>
<dbReference type="InterPro" id="IPR036565">
    <property type="entry name" value="Mur-like_cat_sf"/>
</dbReference>
<proteinExistence type="inferred from homology"/>
<comment type="function">
    <text evidence="1 17 18">Cell wall formation. Catalyzes the addition of glutamate to the nucleotide precursor UDP-N-acetylmuramoyl-L-alanine (UMA).</text>
</comment>
<protein>
    <recommendedName>
        <fullName evidence="6 17">UDP-N-acetylmuramoylalanine--D-glutamate ligase</fullName>
        <ecNumber evidence="5 17">6.3.2.9</ecNumber>
    </recommendedName>
    <alternativeName>
        <fullName evidence="15 17">D-glutamic acid-adding enzyme</fullName>
    </alternativeName>
    <alternativeName>
        <fullName evidence="14 17">UDP-N-acetylmuramoyl-L-alanyl-D-glutamate synthetase</fullName>
    </alternativeName>
</protein>
<keyword evidence="10 17" id="KW-0067">ATP-binding</keyword>
<name>A0A5D8QBG6_9THEO</name>
<feature type="binding site" evidence="17">
    <location>
        <begin position="110"/>
        <end position="116"/>
    </location>
    <ligand>
        <name>ATP</name>
        <dbReference type="ChEBI" id="CHEBI:30616"/>
    </ligand>
</feature>
<comment type="catalytic activity">
    <reaction evidence="16 17 18">
        <text>UDP-N-acetyl-alpha-D-muramoyl-L-alanine + D-glutamate + ATP = UDP-N-acetyl-alpha-D-muramoyl-L-alanyl-D-glutamate + ADP + phosphate + H(+)</text>
        <dbReference type="Rhea" id="RHEA:16429"/>
        <dbReference type="ChEBI" id="CHEBI:15378"/>
        <dbReference type="ChEBI" id="CHEBI:29986"/>
        <dbReference type="ChEBI" id="CHEBI:30616"/>
        <dbReference type="ChEBI" id="CHEBI:43474"/>
        <dbReference type="ChEBI" id="CHEBI:83898"/>
        <dbReference type="ChEBI" id="CHEBI:83900"/>
        <dbReference type="ChEBI" id="CHEBI:456216"/>
        <dbReference type="EC" id="6.3.2.9"/>
    </reaction>
</comment>
<comment type="caution">
    <text evidence="21">The sequence shown here is derived from an EMBL/GenBank/DDBJ whole genome shotgun (WGS) entry which is preliminary data.</text>
</comment>
<evidence type="ECO:0000313" key="21">
    <source>
        <dbReference type="EMBL" id="TZE81950.1"/>
    </source>
</evidence>
<dbReference type="GO" id="GO:0051301">
    <property type="term" value="P:cell division"/>
    <property type="evidence" value="ECO:0007669"/>
    <property type="project" value="UniProtKB-KW"/>
</dbReference>
<organism evidence="21 22">
    <name type="scientific">Calorimonas adulescens</name>
    <dbReference type="NCBI Taxonomy" id="2606906"/>
    <lineage>
        <taxon>Bacteria</taxon>
        <taxon>Bacillati</taxon>
        <taxon>Bacillota</taxon>
        <taxon>Clostridia</taxon>
        <taxon>Thermoanaerobacterales</taxon>
        <taxon>Thermoanaerobacteraceae</taxon>
        <taxon>Calorimonas</taxon>
    </lineage>
</organism>
<dbReference type="InterPro" id="IPR004101">
    <property type="entry name" value="Mur_ligase_C"/>
</dbReference>
<dbReference type="Proteomes" id="UP000322976">
    <property type="component" value="Unassembled WGS sequence"/>
</dbReference>
<evidence type="ECO:0000256" key="10">
    <source>
        <dbReference type="ARBA" id="ARBA00022840"/>
    </source>
</evidence>
<evidence type="ECO:0000256" key="7">
    <source>
        <dbReference type="ARBA" id="ARBA00022490"/>
    </source>
</evidence>
<feature type="domain" description="Mur ligase C-terminal" evidence="19">
    <location>
        <begin position="308"/>
        <end position="422"/>
    </location>
</feature>
<evidence type="ECO:0000256" key="4">
    <source>
        <dbReference type="ARBA" id="ARBA00010416"/>
    </source>
</evidence>
<gene>
    <name evidence="17" type="primary">murD</name>
    <name evidence="21" type="ORF">FWJ32_06855</name>
</gene>
<keyword evidence="7 17" id="KW-0963">Cytoplasm</keyword>
<keyword evidence="13 17" id="KW-0961">Cell wall biogenesis/degradation</keyword>
<comment type="pathway">
    <text evidence="3 17 18">Cell wall biogenesis; peptidoglycan biosynthesis.</text>
</comment>
<dbReference type="Pfam" id="PF02875">
    <property type="entry name" value="Mur_ligase_C"/>
    <property type="match status" value="1"/>
</dbReference>
<evidence type="ECO:0000259" key="19">
    <source>
        <dbReference type="Pfam" id="PF02875"/>
    </source>
</evidence>
<dbReference type="SUPFAM" id="SSF51984">
    <property type="entry name" value="MurCD N-terminal domain"/>
    <property type="match status" value="1"/>
</dbReference>
<evidence type="ECO:0000256" key="12">
    <source>
        <dbReference type="ARBA" id="ARBA00022984"/>
    </source>
</evidence>
<dbReference type="InterPro" id="IPR036615">
    <property type="entry name" value="Mur_ligase_C_dom_sf"/>
</dbReference>
<dbReference type="GO" id="GO:0071555">
    <property type="term" value="P:cell wall organization"/>
    <property type="evidence" value="ECO:0007669"/>
    <property type="project" value="UniProtKB-KW"/>
</dbReference>
<evidence type="ECO:0000259" key="20">
    <source>
        <dbReference type="Pfam" id="PF08245"/>
    </source>
</evidence>
<evidence type="ECO:0000256" key="1">
    <source>
        <dbReference type="ARBA" id="ARBA00002734"/>
    </source>
</evidence>
<keyword evidence="8 17" id="KW-0436">Ligase</keyword>
<keyword evidence="22" id="KW-1185">Reference proteome</keyword>
<keyword evidence="9 17" id="KW-0547">Nucleotide-binding</keyword>
<evidence type="ECO:0000256" key="9">
    <source>
        <dbReference type="ARBA" id="ARBA00022741"/>
    </source>
</evidence>
<comment type="similarity">
    <text evidence="4 17">Belongs to the MurCDEF family.</text>
</comment>
<dbReference type="InterPro" id="IPR005762">
    <property type="entry name" value="MurD"/>
</dbReference>
<dbReference type="GO" id="GO:0005524">
    <property type="term" value="F:ATP binding"/>
    <property type="evidence" value="ECO:0007669"/>
    <property type="project" value="UniProtKB-UniRule"/>
</dbReference>
<dbReference type="Pfam" id="PF08245">
    <property type="entry name" value="Mur_ligase_M"/>
    <property type="match status" value="1"/>
</dbReference>
<dbReference type="GO" id="GO:0008764">
    <property type="term" value="F:UDP-N-acetylmuramoylalanine-D-glutamate ligase activity"/>
    <property type="evidence" value="ECO:0007669"/>
    <property type="project" value="UniProtKB-UniRule"/>
</dbReference>
<evidence type="ECO:0000256" key="5">
    <source>
        <dbReference type="ARBA" id="ARBA00012212"/>
    </source>
</evidence>
<dbReference type="AlphaFoldDB" id="A0A5D8QBG6"/>
<evidence type="ECO:0000256" key="17">
    <source>
        <dbReference type="HAMAP-Rule" id="MF_00639"/>
    </source>
</evidence>
<evidence type="ECO:0000256" key="3">
    <source>
        <dbReference type="ARBA" id="ARBA00004752"/>
    </source>
</evidence>
<dbReference type="Gene3D" id="3.90.190.20">
    <property type="entry name" value="Mur ligase, C-terminal domain"/>
    <property type="match status" value="1"/>
</dbReference>
<accession>A0A5D8QBG6</accession>
<dbReference type="NCBIfam" id="TIGR01087">
    <property type="entry name" value="murD"/>
    <property type="match status" value="1"/>
</dbReference>
<evidence type="ECO:0000256" key="13">
    <source>
        <dbReference type="ARBA" id="ARBA00023316"/>
    </source>
</evidence>
<dbReference type="Gene3D" id="3.40.50.720">
    <property type="entry name" value="NAD(P)-binding Rossmann-like Domain"/>
    <property type="match status" value="1"/>
</dbReference>
<evidence type="ECO:0000256" key="11">
    <source>
        <dbReference type="ARBA" id="ARBA00022960"/>
    </source>
</evidence>
<evidence type="ECO:0000256" key="18">
    <source>
        <dbReference type="RuleBase" id="RU003664"/>
    </source>
</evidence>
<dbReference type="UniPathway" id="UPA00219"/>
<dbReference type="HAMAP" id="MF_00639">
    <property type="entry name" value="MurD"/>
    <property type="match status" value="1"/>
</dbReference>
<dbReference type="EMBL" id="VTPS01000009">
    <property type="protein sequence ID" value="TZE81950.1"/>
    <property type="molecule type" value="Genomic_DNA"/>
</dbReference>
<dbReference type="Gene3D" id="3.40.1190.10">
    <property type="entry name" value="Mur-like, catalytic domain"/>
    <property type="match status" value="1"/>
</dbReference>
<dbReference type="PANTHER" id="PTHR43692">
    <property type="entry name" value="UDP-N-ACETYLMURAMOYLALANINE--D-GLUTAMATE LIGASE"/>
    <property type="match status" value="1"/>
</dbReference>
<comment type="subcellular location">
    <subcellularLocation>
        <location evidence="2 17 18">Cytoplasm</location>
    </subcellularLocation>
</comment>
<dbReference type="GO" id="GO:0009252">
    <property type="term" value="P:peptidoglycan biosynthetic process"/>
    <property type="evidence" value="ECO:0007669"/>
    <property type="project" value="UniProtKB-UniRule"/>
</dbReference>
<dbReference type="RefSeq" id="WP_149545224.1">
    <property type="nucleotide sequence ID" value="NZ_VTPS01000009.1"/>
</dbReference>
<reference evidence="21 22" key="1">
    <citation type="submission" date="2019-08" db="EMBL/GenBank/DDBJ databases">
        <title>Calorimonas adulescens gen. nov., sp. nov., an anaerobic thermophilic bacterium from Sakhalin hot spring.</title>
        <authorList>
            <person name="Khomyakova M.A."/>
            <person name="Merkel A.Y."/>
            <person name="Novikov A."/>
            <person name="Bonch-Osmolovskaya E.A."/>
            <person name="Slobodkin A.I."/>
        </authorList>
    </citation>
    <scope>NUCLEOTIDE SEQUENCE [LARGE SCALE GENOMIC DNA]</scope>
    <source>
        <strain evidence="21 22">A05MB</strain>
    </source>
</reference>
<dbReference type="PANTHER" id="PTHR43692:SF1">
    <property type="entry name" value="UDP-N-ACETYLMURAMOYLALANINE--D-GLUTAMATE LIGASE"/>
    <property type="match status" value="1"/>
</dbReference>
<evidence type="ECO:0000313" key="22">
    <source>
        <dbReference type="Proteomes" id="UP000322976"/>
    </source>
</evidence>
<evidence type="ECO:0000256" key="16">
    <source>
        <dbReference type="ARBA" id="ARBA00047632"/>
    </source>
</evidence>
<evidence type="ECO:0000256" key="8">
    <source>
        <dbReference type="ARBA" id="ARBA00022598"/>
    </source>
</evidence>
<keyword evidence="17 18" id="KW-0132">Cell division</keyword>